<dbReference type="Proteomes" id="UP000885660">
    <property type="component" value="Unassembled WGS sequence"/>
</dbReference>
<keyword evidence="3 6" id="KW-0694">RNA-binding</keyword>
<evidence type="ECO:0000256" key="8">
    <source>
        <dbReference type="RuleBase" id="RU003870"/>
    </source>
</evidence>
<dbReference type="Gene3D" id="3.90.930.12">
    <property type="entry name" value="Ribosomal protein L6, alpha-beta domain"/>
    <property type="match status" value="2"/>
</dbReference>
<accession>A0A662DDP3</accession>
<evidence type="ECO:0000313" key="12">
    <source>
        <dbReference type="Proteomes" id="UP000267654"/>
    </source>
</evidence>
<comment type="function">
    <text evidence="6 8">This protein binds to the 23S rRNA, and is important in its secondary structure. It is located near the subunit interface in the base of the L7/L12 stalk, and near the tRNA binding site of the peptidyltransferase center.</text>
</comment>
<dbReference type="GO" id="GO:0003735">
    <property type="term" value="F:structural constituent of ribosome"/>
    <property type="evidence" value="ECO:0007669"/>
    <property type="project" value="UniProtKB-UniRule"/>
</dbReference>
<dbReference type="FunFam" id="3.90.930.12:FF:000002">
    <property type="entry name" value="50S ribosomal protein L6"/>
    <property type="match status" value="1"/>
</dbReference>
<dbReference type="EMBL" id="DRBC01000111">
    <property type="protein sequence ID" value="HDN84500.1"/>
    <property type="molecule type" value="Genomic_DNA"/>
</dbReference>
<dbReference type="EMBL" id="QMQB01000062">
    <property type="protein sequence ID" value="RLE13924.1"/>
    <property type="molecule type" value="Genomic_DNA"/>
</dbReference>
<evidence type="ECO:0000313" key="10">
    <source>
        <dbReference type="EMBL" id="HDN84500.1"/>
    </source>
</evidence>
<sequence length="182" mass="19953">MSRIGKKPIPIPEGVEVSIQDGKIKVKGSKGELQQSIPFCLKVTVEDNQILVKRIKEDKQAKVLHGTIRSLIFNMVKGVSEGYEKELKIVGMGYRAKLEGRKLSLNLGFSHPVEYIAPEGVNIQVPDPTTIKISGCDKQKVGEVAAQIRSFKKPDPYKGKGIRYKDEVVKLKVGKAALGGKG</sequence>
<name>A0A662DDP3_UNCAE</name>
<evidence type="ECO:0000259" key="9">
    <source>
        <dbReference type="Pfam" id="PF00347"/>
    </source>
</evidence>
<feature type="domain" description="Large ribosomal subunit protein uL6 alpha-beta" evidence="9">
    <location>
        <begin position="11"/>
        <end position="82"/>
    </location>
</feature>
<evidence type="ECO:0000256" key="6">
    <source>
        <dbReference type="HAMAP-Rule" id="MF_01365"/>
    </source>
</evidence>
<feature type="domain" description="Large ribosomal subunit protein uL6 alpha-beta" evidence="9">
    <location>
        <begin position="90"/>
        <end position="164"/>
    </location>
</feature>
<proteinExistence type="inferred from homology"/>
<evidence type="ECO:0000256" key="3">
    <source>
        <dbReference type="ARBA" id="ARBA00022884"/>
    </source>
</evidence>
<evidence type="ECO:0000256" key="5">
    <source>
        <dbReference type="ARBA" id="ARBA00023274"/>
    </source>
</evidence>
<dbReference type="Proteomes" id="UP000267654">
    <property type="component" value="Unassembled WGS sequence"/>
</dbReference>
<comment type="subunit">
    <text evidence="6">Part of the 50S ribosomal subunit.</text>
</comment>
<dbReference type="GO" id="GO:0002181">
    <property type="term" value="P:cytoplasmic translation"/>
    <property type="evidence" value="ECO:0007669"/>
    <property type="project" value="TreeGrafter"/>
</dbReference>
<evidence type="ECO:0000256" key="1">
    <source>
        <dbReference type="ARBA" id="ARBA00009356"/>
    </source>
</evidence>
<evidence type="ECO:0000256" key="4">
    <source>
        <dbReference type="ARBA" id="ARBA00022980"/>
    </source>
</evidence>
<dbReference type="GO" id="GO:0019843">
    <property type="term" value="F:rRNA binding"/>
    <property type="evidence" value="ECO:0007669"/>
    <property type="project" value="UniProtKB-UniRule"/>
</dbReference>
<dbReference type="InterPro" id="IPR020040">
    <property type="entry name" value="Ribosomal_uL6_a/b-dom"/>
</dbReference>
<comment type="caution">
    <text evidence="11">The sequence shown here is derived from an EMBL/GenBank/DDBJ whole genome shotgun (WGS) entry which is preliminary data.</text>
</comment>
<dbReference type="InterPro" id="IPR036789">
    <property type="entry name" value="Ribosomal_uL6-like_a/b-dom_sf"/>
</dbReference>
<gene>
    <name evidence="6" type="primary">rplF</name>
    <name evidence="11" type="ORF">DRI96_02225</name>
    <name evidence="10" type="ORF">ENG47_01925</name>
</gene>
<dbReference type="PRINTS" id="PR00059">
    <property type="entry name" value="RIBOSOMALL6"/>
</dbReference>
<keyword evidence="4 6" id="KW-0689">Ribosomal protein</keyword>
<dbReference type="SUPFAM" id="SSF56053">
    <property type="entry name" value="Ribosomal protein L6"/>
    <property type="match status" value="2"/>
</dbReference>
<protein>
    <recommendedName>
        <fullName evidence="6">Large ribosomal subunit protein uL6</fullName>
    </recommendedName>
</protein>
<dbReference type="AlphaFoldDB" id="A0A662DDP3"/>
<dbReference type="PIRSF" id="PIRSF002162">
    <property type="entry name" value="Ribosomal_L6"/>
    <property type="match status" value="1"/>
</dbReference>
<keyword evidence="2 6" id="KW-0699">rRNA-binding</keyword>
<evidence type="ECO:0000256" key="2">
    <source>
        <dbReference type="ARBA" id="ARBA00022730"/>
    </source>
</evidence>
<organism evidence="11 12">
    <name type="scientific">Aerophobetes bacterium</name>
    <dbReference type="NCBI Taxonomy" id="2030807"/>
    <lineage>
        <taxon>Bacteria</taxon>
        <taxon>Candidatus Aerophobota</taxon>
    </lineage>
</organism>
<evidence type="ECO:0000256" key="7">
    <source>
        <dbReference type="RuleBase" id="RU003869"/>
    </source>
</evidence>
<dbReference type="NCBIfam" id="TIGR03654">
    <property type="entry name" value="L6_bact"/>
    <property type="match status" value="1"/>
</dbReference>
<reference evidence="10" key="2">
    <citation type="journal article" date="2020" name="mSystems">
        <title>Genome- and Community-Level Interaction Insights into Carbon Utilization and Element Cycling Functions of Hydrothermarchaeota in Hydrothermal Sediment.</title>
        <authorList>
            <person name="Zhou Z."/>
            <person name="Liu Y."/>
            <person name="Xu W."/>
            <person name="Pan J."/>
            <person name="Luo Z.H."/>
            <person name="Li M."/>
        </authorList>
    </citation>
    <scope>NUCLEOTIDE SEQUENCE [LARGE SCALE GENOMIC DNA]</scope>
    <source>
        <strain evidence="10">HyVt-219</strain>
    </source>
</reference>
<dbReference type="GO" id="GO:0022625">
    <property type="term" value="C:cytosolic large ribosomal subunit"/>
    <property type="evidence" value="ECO:0007669"/>
    <property type="project" value="UniProtKB-UniRule"/>
</dbReference>
<dbReference type="InterPro" id="IPR002358">
    <property type="entry name" value="Ribosomal_uL6_CS"/>
</dbReference>
<dbReference type="FunFam" id="3.90.930.12:FF:000001">
    <property type="entry name" value="50S ribosomal protein L6"/>
    <property type="match status" value="1"/>
</dbReference>
<reference evidence="11 12" key="1">
    <citation type="submission" date="2018-06" db="EMBL/GenBank/DDBJ databases">
        <title>Extensive metabolic versatility and redundancy in microbially diverse, dynamic hydrothermal sediments.</title>
        <authorList>
            <person name="Dombrowski N."/>
            <person name="Teske A."/>
            <person name="Baker B.J."/>
        </authorList>
    </citation>
    <scope>NUCLEOTIDE SEQUENCE [LARGE SCALE GENOMIC DNA]</scope>
    <source>
        <strain evidence="11">B19_G9</strain>
    </source>
</reference>
<dbReference type="InterPro" id="IPR019906">
    <property type="entry name" value="Ribosomal_uL6_bac-type"/>
</dbReference>
<dbReference type="HAMAP" id="MF_01365_B">
    <property type="entry name" value="Ribosomal_uL6_B"/>
    <property type="match status" value="1"/>
</dbReference>
<dbReference type="InterPro" id="IPR000702">
    <property type="entry name" value="Ribosomal_uL6-like"/>
</dbReference>
<dbReference type="PANTHER" id="PTHR11655:SF14">
    <property type="entry name" value="LARGE RIBOSOMAL SUBUNIT PROTEIN UL6M"/>
    <property type="match status" value="1"/>
</dbReference>
<dbReference type="PANTHER" id="PTHR11655">
    <property type="entry name" value="60S/50S RIBOSOMAL PROTEIN L6/L9"/>
    <property type="match status" value="1"/>
</dbReference>
<dbReference type="PROSITE" id="PS00525">
    <property type="entry name" value="RIBOSOMAL_L6_1"/>
    <property type="match status" value="1"/>
</dbReference>
<dbReference type="Pfam" id="PF00347">
    <property type="entry name" value="Ribosomal_L6"/>
    <property type="match status" value="2"/>
</dbReference>
<evidence type="ECO:0000313" key="11">
    <source>
        <dbReference type="EMBL" id="RLE13924.1"/>
    </source>
</evidence>
<comment type="similarity">
    <text evidence="1 6 7">Belongs to the universal ribosomal protein uL6 family.</text>
</comment>
<keyword evidence="5 6" id="KW-0687">Ribonucleoprotein</keyword>